<keyword evidence="2" id="KW-0131">Cell cycle</keyword>
<dbReference type="OrthoDB" id="7161229at2"/>
<comment type="caution">
    <text evidence="2">The sequence shown here is derived from an EMBL/GenBank/DDBJ whole genome shotgun (WGS) entry which is preliminary data.</text>
</comment>
<dbReference type="GO" id="GO:0016020">
    <property type="term" value="C:membrane"/>
    <property type="evidence" value="ECO:0007669"/>
    <property type="project" value="InterPro"/>
</dbReference>
<protein>
    <submittedName>
        <fullName evidence="2">Cell division and transport-associated protein TolA</fullName>
    </submittedName>
</protein>
<accession>A0A4R7C0A8</accession>
<organism evidence="2 3">
    <name type="scientific">Enterovirga rhinocerotis</name>
    <dbReference type="NCBI Taxonomy" id="1339210"/>
    <lineage>
        <taxon>Bacteria</taxon>
        <taxon>Pseudomonadati</taxon>
        <taxon>Pseudomonadota</taxon>
        <taxon>Alphaproteobacteria</taxon>
        <taxon>Hyphomicrobiales</taxon>
        <taxon>Methylobacteriaceae</taxon>
        <taxon>Enterovirga</taxon>
    </lineage>
</organism>
<feature type="compositionally biased region" description="Basic and acidic residues" evidence="1">
    <location>
        <begin position="187"/>
        <end position="201"/>
    </location>
</feature>
<name>A0A4R7C0A8_9HYPH</name>
<dbReference type="InterPro" id="IPR014161">
    <property type="entry name" value="Tol-Pal_TolA"/>
</dbReference>
<feature type="compositionally biased region" description="Basic and acidic residues" evidence="1">
    <location>
        <begin position="210"/>
        <end position="248"/>
    </location>
</feature>
<dbReference type="EMBL" id="SNZR01000013">
    <property type="protein sequence ID" value="TDR89806.1"/>
    <property type="molecule type" value="Genomic_DNA"/>
</dbReference>
<feature type="region of interest" description="Disordered" evidence="1">
    <location>
        <begin position="186"/>
        <end position="248"/>
    </location>
</feature>
<dbReference type="AlphaFoldDB" id="A0A4R7C0A8"/>
<dbReference type="GO" id="GO:0043213">
    <property type="term" value="P:bacteriocin transport"/>
    <property type="evidence" value="ECO:0007669"/>
    <property type="project" value="InterPro"/>
</dbReference>
<keyword evidence="3" id="KW-1185">Reference proteome</keyword>
<evidence type="ECO:0000313" key="2">
    <source>
        <dbReference type="EMBL" id="TDR89806.1"/>
    </source>
</evidence>
<keyword evidence="2" id="KW-0132">Cell division</keyword>
<gene>
    <name evidence="2" type="ORF">EV668_2641</name>
</gene>
<feature type="region of interest" description="Disordered" evidence="1">
    <location>
        <begin position="276"/>
        <end position="317"/>
    </location>
</feature>
<proteinExistence type="predicted"/>
<evidence type="ECO:0000256" key="1">
    <source>
        <dbReference type="SAM" id="MobiDB-lite"/>
    </source>
</evidence>
<feature type="compositionally biased region" description="Polar residues" evidence="1">
    <location>
        <begin position="299"/>
        <end position="317"/>
    </location>
</feature>
<reference evidence="2 3" key="1">
    <citation type="submission" date="2019-03" db="EMBL/GenBank/DDBJ databases">
        <title>Genomic Encyclopedia of Type Strains, Phase IV (KMG-IV): sequencing the most valuable type-strain genomes for metagenomic binning, comparative biology and taxonomic classification.</title>
        <authorList>
            <person name="Goeker M."/>
        </authorList>
    </citation>
    <scope>NUCLEOTIDE SEQUENCE [LARGE SCALE GENOMIC DNA]</scope>
    <source>
        <strain evidence="2 3">DSM 25903</strain>
    </source>
</reference>
<sequence length="437" mass="46043">MALPFNRHEPGFWLSGIAHVALLGAGIMAFTAERLPDPEEGIPVEILTDNSVNEITKGETNAEKPQDKPRVDRQAEVAEERDPGEAASDIPAPPTRPVEMKTAEREIEPAPAPEETAEPAPVPPSRPDFAAAEAEAKAEAAAQAAAAAKAAAAREAIARAEAKAEAKAKADAAAKAEAVKLAQLAEAQEKAAEERERKQAEAKAQAAAKARAEAAAKKAKEDAQAKAALERKIAEAEAAAKAKAEATAKARAEAAAKAAEQRRKVAEARAAKAKAEAEARARRQAEAADRFNPGDISRVLQSRAPSQSSGSTGREVQRTASLGASAGNAPKLNPSQRAQIVGLIRDQLMNCWQVPIAAETAAKPPVAQVRVGLREDGSLIAEPALMNNSGDPLFRPVADSALRAARRCAPLRIPAQFAPFYNDWKHLVVDFDPRARG</sequence>
<dbReference type="RefSeq" id="WP_133770706.1">
    <property type="nucleotide sequence ID" value="NZ_SNZR01000013.1"/>
</dbReference>
<feature type="compositionally biased region" description="Basic and acidic residues" evidence="1">
    <location>
        <begin position="56"/>
        <end position="84"/>
    </location>
</feature>
<feature type="compositionally biased region" description="Basic and acidic residues" evidence="1">
    <location>
        <begin position="98"/>
        <end position="108"/>
    </location>
</feature>
<dbReference type="GO" id="GO:0051301">
    <property type="term" value="P:cell division"/>
    <property type="evidence" value="ECO:0007669"/>
    <property type="project" value="UniProtKB-KW"/>
</dbReference>
<feature type="compositionally biased region" description="Basic and acidic residues" evidence="1">
    <location>
        <begin position="276"/>
        <end position="289"/>
    </location>
</feature>
<feature type="region of interest" description="Disordered" evidence="1">
    <location>
        <begin position="48"/>
        <end position="136"/>
    </location>
</feature>
<evidence type="ECO:0000313" key="3">
    <source>
        <dbReference type="Proteomes" id="UP000295122"/>
    </source>
</evidence>
<dbReference type="Gene3D" id="3.30.1150.10">
    <property type="match status" value="1"/>
</dbReference>
<dbReference type="Proteomes" id="UP000295122">
    <property type="component" value="Unassembled WGS sequence"/>
</dbReference>
<dbReference type="GO" id="GO:0019534">
    <property type="term" value="F:toxin transmembrane transporter activity"/>
    <property type="evidence" value="ECO:0007669"/>
    <property type="project" value="InterPro"/>
</dbReference>
<dbReference type="NCBIfam" id="TIGR02794">
    <property type="entry name" value="tolA_full"/>
    <property type="match status" value="2"/>
</dbReference>